<evidence type="ECO:0000256" key="1">
    <source>
        <dbReference type="SAM" id="MobiDB-lite"/>
    </source>
</evidence>
<proteinExistence type="predicted"/>
<dbReference type="EMBL" id="AGEK01000010">
    <property type="protein sequence ID" value="EHO74388.1"/>
    <property type="molecule type" value="Genomic_DNA"/>
</dbReference>
<comment type="caution">
    <text evidence="2">The sequence shown here is derived from an EMBL/GenBank/DDBJ whole genome shotgun (WGS) entry which is preliminary data.</text>
</comment>
<feature type="region of interest" description="Disordered" evidence="1">
    <location>
        <begin position="28"/>
        <end position="80"/>
    </location>
</feature>
<reference evidence="2 3" key="1">
    <citation type="submission" date="2011-12" db="EMBL/GenBank/DDBJ databases">
        <title>The Genome Sequence of Prevotella maculosa OT 289.</title>
        <authorList>
            <consortium name="The Broad Institute Genome Sequencing Platform"/>
            <person name="Earl A."/>
            <person name="Ward D."/>
            <person name="Feldgarden M."/>
            <person name="Gevers D."/>
            <person name="Izard J."/>
            <person name="Blanton J.M."/>
            <person name="Mathney J."/>
            <person name="Tanner A.C."/>
            <person name="Dewhirst F.E."/>
            <person name="Young S.K."/>
            <person name="Zeng Q."/>
            <person name="Gargeya S."/>
            <person name="Fitzgerald M."/>
            <person name="Haas B."/>
            <person name="Abouelleil A."/>
            <person name="Alvarado L."/>
            <person name="Arachchi H.M."/>
            <person name="Berlin A."/>
            <person name="Chapman S.B."/>
            <person name="Gearin G."/>
            <person name="Goldberg J."/>
            <person name="Griggs A."/>
            <person name="Gujja S."/>
            <person name="Hansen M."/>
            <person name="Heiman D."/>
            <person name="Howarth C."/>
            <person name="Larimer J."/>
            <person name="Lui A."/>
            <person name="MacDonald P.J.P."/>
            <person name="McCowen C."/>
            <person name="Montmayeur A."/>
            <person name="Murphy C."/>
            <person name="Neiman D."/>
            <person name="Pearson M."/>
            <person name="Priest M."/>
            <person name="Roberts A."/>
            <person name="Saif S."/>
            <person name="Shea T."/>
            <person name="Sisk P."/>
            <person name="Stolte C."/>
            <person name="Sykes S."/>
            <person name="Wortman J."/>
            <person name="Nusbaum C."/>
            <person name="Birren B."/>
        </authorList>
    </citation>
    <scope>NUCLEOTIDE SEQUENCE [LARGE SCALE GENOMIC DNA]</scope>
    <source>
        <strain evidence="2 3">OT 289</strain>
    </source>
</reference>
<dbReference type="PATRIC" id="fig|999422.3.peg.129"/>
<dbReference type="HOGENOM" id="CLU_196044_1_0_10"/>
<protein>
    <submittedName>
        <fullName evidence="2">Uncharacterized protein</fullName>
    </submittedName>
</protein>
<evidence type="ECO:0000313" key="2">
    <source>
        <dbReference type="EMBL" id="EHO74388.1"/>
    </source>
</evidence>
<accession>H1HIZ5</accession>
<gene>
    <name evidence="2" type="ORF">HMPREF9944_00139</name>
</gene>
<dbReference type="Proteomes" id="UP000003167">
    <property type="component" value="Unassembled WGS sequence"/>
</dbReference>
<name>H1HIZ5_9BACT</name>
<dbReference type="STRING" id="999422.HMPREF9944_00139"/>
<dbReference type="AlphaFoldDB" id="H1HIZ5"/>
<keyword evidence="3" id="KW-1185">Reference proteome</keyword>
<evidence type="ECO:0000313" key="3">
    <source>
        <dbReference type="Proteomes" id="UP000003167"/>
    </source>
</evidence>
<sequence>MERRKRAYITPEIKVYPMQEDNLLQAVSGQHQHIGQGGTFGSAKRGSDEEWEEDSPESLTPNPSPKGEGSDYPSYNVWEE</sequence>
<organism evidence="2 3">
    <name type="scientific">Segatella maculosa OT 289</name>
    <dbReference type="NCBI Taxonomy" id="999422"/>
    <lineage>
        <taxon>Bacteria</taxon>
        <taxon>Pseudomonadati</taxon>
        <taxon>Bacteroidota</taxon>
        <taxon>Bacteroidia</taxon>
        <taxon>Bacteroidales</taxon>
        <taxon>Prevotellaceae</taxon>
        <taxon>Segatella</taxon>
    </lineage>
</organism>
<dbReference type="RefSeq" id="WP_008563729.1">
    <property type="nucleotide sequence ID" value="NZ_JH594500.1"/>
</dbReference>